<keyword evidence="5" id="KW-1185">Reference proteome</keyword>
<dbReference type="PANTHER" id="PTHR23355:SF9">
    <property type="entry name" value="DIS3-LIKE EXONUCLEASE 2"/>
    <property type="match status" value="1"/>
</dbReference>
<dbReference type="Pfam" id="PF00773">
    <property type="entry name" value="RNB"/>
    <property type="match status" value="1"/>
</dbReference>
<dbReference type="GO" id="GO:0000175">
    <property type="term" value="F:3'-5'-RNA exonuclease activity"/>
    <property type="evidence" value="ECO:0007669"/>
    <property type="project" value="TreeGrafter"/>
</dbReference>
<feature type="compositionally biased region" description="Acidic residues" evidence="2">
    <location>
        <begin position="52"/>
        <end position="66"/>
    </location>
</feature>
<proteinExistence type="inferred from homology"/>
<evidence type="ECO:0000256" key="1">
    <source>
        <dbReference type="ARBA" id="ARBA00005785"/>
    </source>
</evidence>
<dbReference type="Gene3D" id="2.40.50.700">
    <property type="match status" value="1"/>
</dbReference>
<evidence type="ECO:0000313" key="5">
    <source>
        <dbReference type="Proteomes" id="UP000053815"/>
    </source>
</evidence>
<gene>
    <name evidence="4" type="ORF">MAM1_0070c04126</name>
</gene>
<dbReference type="InterPro" id="IPR050180">
    <property type="entry name" value="RNR_Ribonuclease"/>
</dbReference>
<dbReference type="STRING" id="91626.A0A0C9LUA1"/>
<dbReference type="Pfam" id="PF17849">
    <property type="entry name" value="OB_Dis3"/>
    <property type="match status" value="1"/>
</dbReference>
<feature type="compositionally biased region" description="Polar residues" evidence="2">
    <location>
        <begin position="67"/>
        <end position="89"/>
    </location>
</feature>
<dbReference type="SUPFAM" id="SSF50249">
    <property type="entry name" value="Nucleic acid-binding proteins"/>
    <property type="match status" value="2"/>
</dbReference>
<feature type="compositionally biased region" description="Basic residues" evidence="2">
    <location>
        <begin position="32"/>
        <end position="45"/>
    </location>
</feature>
<dbReference type="EMBL" id="DF836359">
    <property type="protein sequence ID" value="GAN04665.1"/>
    <property type="molecule type" value="Genomic_DNA"/>
</dbReference>
<dbReference type="AlphaFoldDB" id="A0A0C9LUA1"/>
<dbReference type="FunFam" id="2.40.50.700:FF:000002">
    <property type="entry name" value="Cell wall biogenesis protein"/>
    <property type="match status" value="1"/>
</dbReference>
<comment type="similarity">
    <text evidence="1">Belongs to the RNR ribonuclease family.</text>
</comment>
<feature type="region of interest" description="Disordered" evidence="2">
    <location>
        <begin position="170"/>
        <end position="190"/>
    </location>
</feature>
<evidence type="ECO:0000256" key="2">
    <source>
        <dbReference type="SAM" id="MobiDB-lite"/>
    </source>
</evidence>
<dbReference type="InterPro" id="IPR041505">
    <property type="entry name" value="Dis3_CSD2"/>
</dbReference>
<dbReference type="OrthoDB" id="2285229at2759"/>
<dbReference type="GO" id="GO:0006402">
    <property type="term" value="P:mRNA catabolic process"/>
    <property type="evidence" value="ECO:0007669"/>
    <property type="project" value="TreeGrafter"/>
</dbReference>
<name>A0A0C9LUA1_9FUNG</name>
<dbReference type="Proteomes" id="UP000053815">
    <property type="component" value="Unassembled WGS sequence"/>
</dbReference>
<protein>
    <submittedName>
        <fullName evidence="4">RNB-domain-containing protein</fullName>
    </submittedName>
</protein>
<feature type="region of interest" description="Disordered" evidence="2">
    <location>
        <begin position="242"/>
        <end position="261"/>
    </location>
</feature>
<dbReference type="GO" id="GO:0003723">
    <property type="term" value="F:RNA binding"/>
    <property type="evidence" value="ECO:0007669"/>
    <property type="project" value="InterPro"/>
</dbReference>
<dbReference type="GO" id="GO:0000932">
    <property type="term" value="C:P-body"/>
    <property type="evidence" value="ECO:0007669"/>
    <property type="project" value="TreeGrafter"/>
</dbReference>
<evidence type="ECO:0000313" key="4">
    <source>
        <dbReference type="EMBL" id="GAN04665.1"/>
    </source>
</evidence>
<dbReference type="SMART" id="SM00955">
    <property type="entry name" value="RNB"/>
    <property type="match status" value="1"/>
</dbReference>
<feature type="domain" description="RNB" evidence="3">
    <location>
        <begin position="565"/>
        <end position="883"/>
    </location>
</feature>
<feature type="compositionally biased region" description="Basic residues" evidence="2">
    <location>
        <begin position="90"/>
        <end position="111"/>
    </location>
</feature>
<reference evidence="4" key="1">
    <citation type="submission" date="2014-09" db="EMBL/GenBank/DDBJ databases">
        <title>Draft genome sequence of an oleaginous Mucoromycotina fungus Mucor ambiguus NBRC6742.</title>
        <authorList>
            <person name="Takeda I."/>
            <person name="Yamane N."/>
            <person name="Morita T."/>
            <person name="Tamano K."/>
            <person name="Machida M."/>
            <person name="Baker S."/>
            <person name="Koike H."/>
        </authorList>
    </citation>
    <scope>NUCLEOTIDE SEQUENCE</scope>
    <source>
        <strain evidence="4">NBRC 6742</strain>
    </source>
</reference>
<sequence length="1038" mass="116575">MAKQHPLAVESHLHPNQMLAAVDTRQEPKKSLNSRRRRRGSRRRSSTVADVATEEEKDGQEEEQDDISNQAQPSTESDPFFTAVQQQSNHKSRRRSSHTGARSKAKHRVSLSKKEEDDESPAFQSLVDIISEMKRLPSISITPDTNTDESTAATVAMDTDANAWKRVRRHSEPPQKMRQQHQPHQHDNGIKKNGSVLKTINEQHQRFGEPVFTNSFLPLEEEEDGENKYADVLVSPLNNDKEHMTLATSPPHRSRSQSVPNTLVNQHHSISQDHPANGRKPLYPAHLNSTEAAAAVRSRFLYSGMLKVDMQDSSEANVECEELDAFIYIFGSKYRNRALDGDQVAVELMDVDDMLNEKSTKRQVRYTRRLSAMSLNGGQAASSSVTSSGGLSSIPEDNSSVLLDAASEMAQRPKYCGRVVCILDRPKNMLFSGTLSLYRPHAKTLDNGSRDKKETHGPKIIWFIPADKRLPLVAVPIKNAPADFIKYHEEYKNRIFLGNILRWPVTSLHPFGSIEKEIGWVGELGVHSGVLLADHHIKDAEFSEQVMKAAAAVPTKISHEDKKGRRDLSQEQLDIFTFGGGNQDLGCAFSVTPADSAEKGIYEVGIHVPDVAAYVVANTPLDREVRERCCAVNLVDKKIPILPESFIKSHCRFDIGKQRLAYSVMCRFTENGVLLHAWIGKTLVKTKLHVDTNHLTSDASAMLKLCKKLQQNRLHKLEGVSLAHPLELFTLADSGYPQDITRVHQTEQEVLMQELLILANTEVAQKISTRFPDQALLYRQAPANMSNLATIQDYFDNAPSTSTIQGLLNLAKEKETSTEKQDTLVHMIRRAIPLAKYYSAGSVDISKFRHTSFGASIYTVFTEPTHNYASIYIQRQLDAALKGEGQDSENYDLVDKIARHCNSAHLLKMAAEQESKKLYTAAYIYRQCLNEEVKKITVDSFVTQIKAGMLQLYVPEYDLELSVVINDQSLPGGQHTYDPVFQEMELTWSANNSNNTDEKDDEKQIKHTLKQLSCISISILVDMKAIKPVFQVEILKQQ</sequence>
<feature type="region of interest" description="Disordered" evidence="2">
    <location>
        <begin position="1"/>
        <end position="123"/>
    </location>
</feature>
<dbReference type="PANTHER" id="PTHR23355">
    <property type="entry name" value="RIBONUCLEASE"/>
    <property type="match status" value="1"/>
</dbReference>
<accession>A0A0C9LUA1</accession>
<evidence type="ECO:0000259" key="3">
    <source>
        <dbReference type="SMART" id="SM00955"/>
    </source>
</evidence>
<dbReference type="InterPro" id="IPR012340">
    <property type="entry name" value="NA-bd_OB-fold"/>
</dbReference>
<dbReference type="InterPro" id="IPR001900">
    <property type="entry name" value="RNase_II/R"/>
</dbReference>
<dbReference type="Gene3D" id="2.40.50.690">
    <property type="match status" value="1"/>
</dbReference>
<organism evidence="4">
    <name type="scientific">Mucor ambiguus</name>
    <dbReference type="NCBI Taxonomy" id="91626"/>
    <lineage>
        <taxon>Eukaryota</taxon>
        <taxon>Fungi</taxon>
        <taxon>Fungi incertae sedis</taxon>
        <taxon>Mucoromycota</taxon>
        <taxon>Mucoromycotina</taxon>
        <taxon>Mucoromycetes</taxon>
        <taxon>Mucorales</taxon>
        <taxon>Mucorineae</taxon>
        <taxon>Mucoraceae</taxon>
        <taxon>Mucor</taxon>
    </lineage>
</organism>